<sequence>MKEHTFLAGGREHPSIGLWLGLANPYTAELCATIGFDWVLLDSEHAPNTLRTVVSQLQAVAATSTTPVVRPPTSRPEDIKRYLDIGARTLLLPMIDGPEQATAVVAATRYPPEGTRGVGSALARASRWGQDTEYLSTANDRTFVIAQIESPRAVASIDGIAAVDGIDAIFIGLSDLAATMGHLGEPTHDDVLAAFRHVVERAHHAGKPVGTLAGNERLAAVARTAGCQFIAVGTDVGLLTRGGAQLLSTHRRTDRPVQPTVY</sequence>
<accession>A0ABN1XYC2</accession>
<comment type="similarity">
    <text evidence="1">Belongs to the HpcH/HpaI aldolase family.</text>
</comment>
<reference evidence="5 6" key="1">
    <citation type="journal article" date="2019" name="Int. J. Syst. Evol. Microbiol.">
        <title>The Global Catalogue of Microorganisms (GCM) 10K type strain sequencing project: providing services to taxonomists for standard genome sequencing and annotation.</title>
        <authorList>
            <consortium name="The Broad Institute Genomics Platform"/>
            <consortium name="The Broad Institute Genome Sequencing Center for Infectious Disease"/>
            <person name="Wu L."/>
            <person name="Ma J."/>
        </authorList>
    </citation>
    <scope>NUCLEOTIDE SEQUENCE [LARGE SCALE GENOMIC DNA]</scope>
    <source>
        <strain evidence="5 6">JCM 12393</strain>
    </source>
</reference>
<dbReference type="Pfam" id="PF03328">
    <property type="entry name" value="HpcH_HpaI"/>
    <property type="match status" value="1"/>
</dbReference>
<dbReference type="Gene3D" id="3.20.20.60">
    <property type="entry name" value="Phosphoenolpyruvate-binding domains"/>
    <property type="match status" value="1"/>
</dbReference>
<gene>
    <name evidence="5" type="primary">hpaI</name>
    <name evidence="5" type="ORF">GCM10009639_25060</name>
</gene>
<organism evidence="5 6">
    <name type="scientific">Kitasatospora putterlickiae</name>
    <dbReference type="NCBI Taxonomy" id="221725"/>
    <lineage>
        <taxon>Bacteria</taxon>
        <taxon>Bacillati</taxon>
        <taxon>Actinomycetota</taxon>
        <taxon>Actinomycetes</taxon>
        <taxon>Kitasatosporales</taxon>
        <taxon>Streptomycetaceae</taxon>
        <taxon>Kitasatospora</taxon>
    </lineage>
</organism>
<evidence type="ECO:0000256" key="1">
    <source>
        <dbReference type="ARBA" id="ARBA00005568"/>
    </source>
</evidence>
<dbReference type="InterPro" id="IPR015813">
    <property type="entry name" value="Pyrv/PenolPyrv_kinase-like_dom"/>
</dbReference>
<keyword evidence="3" id="KW-0456">Lyase</keyword>
<dbReference type="Proteomes" id="UP001499863">
    <property type="component" value="Unassembled WGS sequence"/>
</dbReference>
<name>A0ABN1XYC2_9ACTN</name>
<dbReference type="InterPro" id="IPR005000">
    <property type="entry name" value="Aldolase/citrate-lyase_domain"/>
</dbReference>
<evidence type="ECO:0000313" key="6">
    <source>
        <dbReference type="Proteomes" id="UP001499863"/>
    </source>
</evidence>
<dbReference type="InterPro" id="IPR040442">
    <property type="entry name" value="Pyrv_kinase-like_dom_sf"/>
</dbReference>
<keyword evidence="6" id="KW-1185">Reference proteome</keyword>
<keyword evidence="2" id="KW-0479">Metal-binding</keyword>
<dbReference type="SUPFAM" id="SSF51621">
    <property type="entry name" value="Phosphoenolpyruvate/pyruvate domain"/>
    <property type="match status" value="1"/>
</dbReference>
<evidence type="ECO:0000256" key="3">
    <source>
        <dbReference type="ARBA" id="ARBA00023239"/>
    </source>
</evidence>
<feature type="domain" description="HpcH/HpaI aldolase/citrate lyase" evidence="4">
    <location>
        <begin position="16"/>
        <end position="239"/>
    </location>
</feature>
<dbReference type="RefSeq" id="WP_344333176.1">
    <property type="nucleotide sequence ID" value="NZ_BAAAKJ010000131.1"/>
</dbReference>
<dbReference type="PANTHER" id="PTHR30502">
    <property type="entry name" value="2-KETO-3-DEOXY-L-RHAMNONATE ALDOLASE"/>
    <property type="match status" value="1"/>
</dbReference>
<protein>
    <submittedName>
        <fullName evidence="5">4-hydroxy-2-oxoheptanedioate aldolase</fullName>
    </submittedName>
</protein>
<dbReference type="InterPro" id="IPR050251">
    <property type="entry name" value="HpcH-HpaI_aldolase"/>
</dbReference>
<dbReference type="EMBL" id="BAAAKJ010000131">
    <property type="protein sequence ID" value="GAA1392840.1"/>
    <property type="molecule type" value="Genomic_DNA"/>
</dbReference>
<comment type="caution">
    <text evidence="5">The sequence shown here is derived from an EMBL/GenBank/DDBJ whole genome shotgun (WGS) entry which is preliminary data.</text>
</comment>
<evidence type="ECO:0000313" key="5">
    <source>
        <dbReference type="EMBL" id="GAA1392840.1"/>
    </source>
</evidence>
<evidence type="ECO:0000256" key="2">
    <source>
        <dbReference type="ARBA" id="ARBA00022723"/>
    </source>
</evidence>
<dbReference type="PANTHER" id="PTHR30502:SF0">
    <property type="entry name" value="PHOSPHOENOLPYRUVATE CARBOXYLASE FAMILY PROTEIN"/>
    <property type="match status" value="1"/>
</dbReference>
<evidence type="ECO:0000259" key="4">
    <source>
        <dbReference type="Pfam" id="PF03328"/>
    </source>
</evidence>
<proteinExistence type="inferred from homology"/>